<evidence type="ECO:0000313" key="2">
    <source>
        <dbReference type="Proteomes" id="UP001175271"/>
    </source>
</evidence>
<dbReference type="Proteomes" id="UP001175271">
    <property type="component" value="Unassembled WGS sequence"/>
</dbReference>
<accession>A0AA39M3A5</accession>
<keyword evidence="2" id="KW-1185">Reference proteome</keyword>
<dbReference type="AlphaFoldDB" id="A0AA39M3A5"/>
<dbReference type="EMBL" id="JAUCMV010000002">
    <property type="protein sequence ID" value="KAK0419327.1"/>
    <property type="molecule type" value="Genomic_DNA"/>
</dbReference>
<comment type="caution">
    <text evidence="1">The sequence shown here is derived from an EMBL/GenBank/DDBJ whole genome shotgun (WGS) entry which is preliminary data.</text>
</comment>
<sequence length="225" mass="26248">MMQIRSNTVAIMDSVPIDFIERVIFLMEDLDRRPFEHFSRKSTFFRAAAAFSERGRELLVDLDTERVDCNERSLVNCETNTKYLEGVEISPRDSVASKETIPNISNRLRSLCWKARYVTISDLHFHYPDDCDKILQHIKDLNIPITFLYFQALDSKVFDELIQQQLKFGRLQVIMSNLTSDDLIGEDDPCLRLARILVDDWKQRNAPTADRLIELHFLQGDHPKV</sequence>
<gene>
    <name evidence="1" type="ORF">QR680_014087</name>
</gene>
<evidence type="ECO:0000313" key="1">
    <source>
        <dbReference type="EMBL" id="KAK0419327.1"/>
    </source>
</evidence>
<organism evidence="1 2">
    <name type="scientific">Steinernema hermaphroditum</name>
    <dbReference type="NCBI Taxonomy" id="289476"/>
    <lineage>
        <taxon>Eukaryota</taxon>
        <taxon>Metazoa</taxon>
        <taxon>Ecdysozoa</taxon>
        <taxon>Nematoda</taxon>
        <taxon>Chromadorea</taxon>
        <taxon>Rhabditida</taxon>
        <taxon>Tylenchina</taxon>
        <taxon>Panagrolaimomorpha</taxon>
        <taxon>Strongyloidoidea</taxon>
        <taxon>Steinernematidae</taxon>
        <taxon>Steinernema</taxon>
    </lineage>
</organism>
<protein>
    <submittedName>
        <fullName evidence="1">Uncharacterized protein</fullName>
    </submittedName>
</protein>
<name>A0AA39M3A5_9BILA</name>
<proteinExistence type="predicted"/>
<reference evidence="1" key="1">
    <citation type="submission" date="2023-06" db="EMBL/GenBank/DDBJ databases">
        <title>Genomic analysis of the entomopathogenic nematode Steinernema hermaphroditum.</title>
        <authorList>
            <person name="Schwarz E.M."/>
            <person name="Heppert J.K."/>
            <person name="Baniya A."/>
            <person name="Schwartz H.T."/>
            <person name="Tan C.-H."/>
            <person name="Antoshechkin I."/>
            <person name="Sternberg P.W."/>
            <person name="Goodrich-Blair H."/>
            <person name="Dillman A.R."/>
        </authorList>
    </citation>
    <scope>NUCLEOTIDE SEQUENCE</scope>
    <source>
        <strain evidence="1">PS9179</strain>
        <tissue evidence="1">Whole animal</tissue>
    </source>
</reference>